<dbReference type="AlphaFoldDB" id="A0AA36HWR2"/>
<evidence type="ECO:0000259" key="1">
    <source>
        <dbReference type="Pfam" id="PF14252"/>
    </source>
</evidence>
<dbReference type="Pfam" id="PF14252">
    <property type="entry name" value="DUF4347"/>
    <property type="match status" value="1"/>
</dbReference>
<dbReference type="EMBL" id="CAUJNA010000419">
    <property type="protein sequence ID" value="CAJ1376775.1"/>
    <property type="molecule type" value="Genomic_DNA"/>
</dbReference>
<organism evidence="2 3">
    <name type="scientific">Effrenium voratum</name>
    <dbReference type="NCBI Taxonomy" id="2562239"/>
    <lineage>
        <taxon>Eukaryota</taxon>
        <taxon>Sar</taxon>
        <taxon>Alveolata</taxon>
        <taxon>Dinophyceae</taxon>
        <taxon>Suessiales</taxon>
        <taxon>Symbiodiniaceae</taxon>
        <taxon>Effrenium</taxon>
    </lineage>
</organism>
<evidence type="ECO:0000313" key="3">
    <source>
        <dbReference type="Proteomes" id="UP001178507"/>
    </source>
</evidence>
<keyword evidence="3" id="KW-1185">Reference proteome</keyword>
<proteinExistence type="predicted"/>
<evidence type="ECO:0000313" key="2">
    <source>
        <dbReference type="EMBL" id="CAJ1376775.1"/>
    </source>
</evidence>
<protein>
    <recommendedName>
        <fullName evidence="1">DUF4347 domain-containing protein</fullName>
    </recommendedName>
</protein>
<feature type="domain" description="DUF4347" evidence="1">
    <location>
        <begin position="66"/>
        <end position="218"/>
    </location>
</feature>
<dbReference type="InterPro" id="IPR025592">
    <property type="entry name" value="DUF4347"/>
</dbReference>
<name>A0AA36HWR2_9DINO</name>
<gene>
    <name evidence="2" type="ORF">EVOR1521_LOCUS5749</name>
</gene>
<dbReference type="Proteomes" id="UP001178507">
    <property type="component" value="Unassembled WGS sequence"/>
</dbReference>
<comment type="caution">
    <text evidence="2">The sequence shown here is derived from an EMBL/GenBank/DDBJ whole genome shotgun (WGS) entry which is preliminary data.</text>
</comment>
<reference evidence="2" key="1">
    <citation type="submission" date="2023-08" db="EMBL/GenBank/DDBJ databases">
        <authorList>
            <person name="Chen Y."/>
            <person name="Shah S."/>
            <person name="Dougan E. K."/>
            <person name="Thang M."/>
            <person name="Chan C."/>
        </authorList>
    </citation>
    <scope>NUCLEOTIDE SEQUENCE</scope>
</reference>
<accession>A0AA36HWR2</accession>
<sequence length="235" mass="25975">MGTGASVPAADLTQKEKAFLHDTVEVAVAQGMEQIRKRRQWQAMGEELLSKLRHRVHNGEEVLLWISMGVDSWPIAVKAARYGVLPLVYSAEEQHSLEDIVKALTNAKVPHGSLQNVGWLSHDSEMTGEHKASNLDFLGALKPFLAEHARVDVLGCEMVGETGMQVIHELKIESGLNLAASTDLTAESGGNWLLETDDRVNVKDLYFTEAIAEFSEVLLGYAMHSKMLRKVRGMK</sequence>